<feature type="transmembrane region" description="Helical" evidence="11">
    <location>
        <begin position="230"/>
        <end position="251"/>
    </location>
</feature>
<evidence type="ECO:0000256" key="9">
    <source>
        <dbReference type="ARBA" id="ARBA00023136"/>
    </source>
</evidence>
<sequence>MQETRPAAMKSSPELTQLLMEKSVEPRLPMWLFVVQQFLAASVAVVITILDNFPYGFLLFPMAKELQGMGISMVLLSAALAQAVFSVSSDLPAGLGCMIVENIPMLHSMAKTVTISLANSPEMIISTVLALYSTASLLTAIAFFLLGYFNLERVFKILPRPVLMGCIAGMGLFILTAGVGACTGIAWEWDEGHLLQQAGCWPKIACLCCLEGLLLIFLKLCKGKDVEPFVLPLFFFGLVLCSWLALVFLKIPHRNAQAAGWFFEDTPAAGSLPLQLCSWRLIAWHVFPSQLPLLCGIVVFSCLHVPVNVPALAQATGRRVDVNKELTAHGMANLVAAGLASLQTYMVYSSSLLYFRCGGGSRVTGFCIALAVMACIPLTSSLICYLPRMLAGVLLGHLGVELLWESVVDTWPRLGWPDYLIVVFIAGVCNVSFIYGLMVGLLCACVAFVVEAAMSDPVRFAFYPGRGLRSRKIRSQRELQLLADFDQKGGFLVLRLHGTLFFGNTHSLQKRVQQVSCLAVILDFAQVISMDSSAFSEVDSLAGAVQSRGITVICSGLGADAAKVKGHVHLMAAHSFPDMEHAVEAVEEMALASPMIRTAVSMPALSSCGGRQAAVAPQAAADFFVDVCVRLLEPLGFQEETAIALRDYFEFQQAPLGAVLWAPGDPSDFAFLLVSGHVGVLDDRCDRFGRTVTRFIECSLPGQFTGELNLFTGEPRKNKIEATEDLTFWTITQSSLSSMQQDALPLAFALQSIALRYAAHRMYLSMLDGHVHTVGCILRANLPPSNGRGSFAKAALQTRAKGELWMARVDVDKELPERRDLDEDITKGTKLCQRVGHIGQRSVTSSERPVGSSLECPLTRTVHRPVELSPSLAFGVRKTLGQLLAERPRPGQLQAPKKSDGYPEAAVEVVGVEYDEEGVGKHNGAYQGNQLFTCPDGRGSFAKVEKVELGISIQHAIAEKYFAAALPDAARKSAREETLDAMEYVDSKGREKSKAVEFVGRYDIEQRQQRLEGFVEMSLAESNLGSRYPDNVWECDWSLPNLKSLWLDKTLIDDWADLAAICELCPHLEWLSLSRTRLKGCPPRVPLPAGAPTGISERMVLTPFVCKVRTLILNCTRIAWSDILALDAAGLFPHLEHLHVAQNGLSEGIPQELDTSQRQPMPNLQSLVLDSNQISDWTVLRRAIKAFPSLQALHLNSNLLGESIEGLAAAAADQSPRRLTALFLNENKLASWRSIGALASYALLELKVQRIPLTDAKEPLASPMLLRQILIALMPTLLRLNASEVTVKERTAAERYFLSVAHQDSPMVKGLSETCNMSDHVERLRAVHGAVVGGDVTEHSQASRSALFNALVEVTLRPVGAAIVEKPIAKKKVPHTMTVAELKRLAQLLFKQVPLDRLTLTLADDGLPFGVPLEDEARELGFFGIGDGAEIRVDDLGDLPSKK</sequence>
<dbReference type="Pfam" id="PF01302">
    <property type="entry name" value="CAP_GLY"/>
    <property type="match status" value="1"/>
</dbReference>
<dbReference type="Gene3D" id="3.30.750.24">
    <property type="entry name" value="STAS domain"/>
    <property type="match status" value="1"/>
</dbReference>
<feature type="transmembrane region" description="Helical" evidence="11">
    <location>
        <begin position="201"/>
        <end position="218"/>
    </location>
</feature>
<dbReference type="GO" id="GO:0016020">
    <property type="term" value="C:membrane"/>
    <property type="evidence" value="ECO:0007669"/>
    <property type="project" value="UniProtKB-SubCell"/>
</dbReference>
<reference evidence="15" key="1">
    <citation type="submission" date="2023-08" db="EMBL/GenBank/DDBJ databases">
        <authorList>
            <person name="Chen Y."/>
            <person name="Shah S."/>
            <person name="Dougan E. K."/>
            <person name="Thang M."/>
            <person name="Chan C."/>
        </authorList>
    </citation>
    <scope>NUCLEOTIDE SEQUENCE</scope>
</reference>
<gene>
    <name evidence="15" type="ORF">EVOR1521_LOCUS28156</name>
</gene>
<evidence type="ECO:0000313" key="16">
    <source>
        <dbReference type="Proteomes" id="UP001178507"/>
    </source>
</evidence>
<feature type="domain" description="CAP-Gly" evidence="13">
    <location>
        <begin position="910"/>
        <end position="943"/>
    </location>
</feature>
<feature type="transmembrane region" description="Helical" evidence="11">
    <location>
        <begin position="291"/>
        <end position="313"/>
    </location>
</feature>
<feature type="transmembrane region" description="Helical" evidence="11">
    <location>
        <begin position="419"/>
        <end position="450"/>
    </location>
</feature>
<evidence type="ECO:0000259" key="13">
    <source>
        <dbReference type="PROSITE" id="PS50245"/>
    </source>
</evidence>
<dbReference type="InterPro" id="IPR032675">
    <property type="entry name" value="LRR_dom_sf"/>
</dbReference>
<dbReference type="Gene3D" id="2.30.30.190">
    <property type="entry name" value="CAP Gly-rich-like domain"/>
    <property type="match status" value="1"/>
</dbReference>
<dbReference type="Pfam" id="PF00916">
    <property type="entry name" value="Sulfate_transp"/>
    <property type="match status" value="1"/>
</dbReference>
<dbReference type="CDD" id="cd07042">
    <property type="entry name" value="STAS_SulP_like_sulfate_transporter"/>
    <property type="match status" value="1"/>
</dbReference>
<dbReference type="InterPro" id="IPR000595">
    <property type="entry name" value="cNMP-bd_dom"/>
</dbReference>
<dbReference type="SUPFAM" id="SSF51206">
    <property type="entry name" value="cAMP-binding domain-like"/>
    <property type="match status" value="1"/>
</dbReference>
<keyword evidence="10" id="KW-0143">Chaperone</keyword>
<dbReference type="InterPro" id="IPR014710">
    <property type="entry name" value="RmlC-like_jellyroll"/>
</dbReference>
<evidence type="ECO:0000256" key="4">
    <source>
        <dbReference type="ARBA" id="ARBA00022490"/>
    </source>
</evidence>
<dbReference type="Gene3D" id="3.80.10.10">
    <property type="entry name" value="Ribonuclease Inhibitor"/>
    <property type="match status" value="2"/>
</dbReference>
<dbReference type="SUPFAM" id="SSF52047">
    <property type="entry name" value="RNI-like"/>
    <property type="match status" value="1"/>
</dbReference>
<evidence type="ECO:0000256" key="11">
    <source>
        <dbReference type="SAM" id="Phobius"/>
    </source>
</evidence>
<feature type="domain" description="STAS" evidence="14">
    <location>
        <begin position="481"/>
        <end position="552"/>
    </location>
</feature>
<keyword evidence="7" id="KW-0677">Repeat</keyword>
<evidence type="ECO:0000256" key="1">
    <source>
        <dbReference type="ARBA" id="ARBA00004141"/>
    </source>
</evidence>
<dbReference type="InterPro" id="IPR029071">
    <property type="entry name" value="Ubiquitin-like_domsf"/>
</dbReference>
<feature type="transmembrane region" description="Helical" evidence="11">
    <location>
        <begin position="361"/>
        <end position="383"/>
    </location>
</feature>
<dbReference type="PROSITE" id="PS50801">
    <property type="entry name" value="STAS"/>
    <property type="match status" value="1"/>
</dbReference>
<dbReference type="InterPro" id="IPR001611">
    <property type="entry name" value="Leu-rich_rpt"/>
</dbReference>
<comment type="subcellular location">
    <subcellularLocation>
        <location evidence="2">Cytoplasm</location>
    </subcellularLocation>
    <subcellularLocation>
        <location evidence="1">Membrane</location>
        <topology evidence="1">Multi-pass membrane protein</topology>
    </subcellularLocation>
</comment>
<proteinExistence type="inferred from homology"/>
<dbReference type="PROSITE" id="PS51450">
    <property type="entry name" value="LRR"/>
    <property type="match status" value="1"/>
</dbReference>
<dbReference type="InterPro" id="IPR036513">
    <property type="entry name" value="STAS_dom_sf"/>
</dbReference>
<evidence type="ECO:0000259" key="14">
    <source>
        <dbReference type="PROSITE" id="PS50801"/>
    </source>
</evidence>
<dbReference type="SUPFAM" id="SSF74924">
    <property type="entry name" value="Cap-Gly domain"/>
    <property type="match status" value="1"/>
</dbReference>
<evidence type="ECO:0000256" key="10">
    <source>
        <dbReference type="ARBA" id="ARBA00023186"/>
    </source>
</evidence>
<feature type="transmembrane region" description="Helical" evidence="11">
    <location>
        <begin position="123"/>
        <end position="149"/>
    </location>
</feature>
<dbReference type="InterPro" id="IPR044079">
    <property type="entry name" value="Ubl_TBCE"/>
</dbReference>
<dbReference type="CDD" id="cd17044">
    <property type="entry name" value="Ubl_TBCE"/>
    <property type="match status" value="1"/>
</dbReference>
<dbReference type="SUPFAM" id="SSF54236">
    <property type="entry name" value="Ubiquitin-like"/>
    <property type="match status" value="1"/>
</dbReference>
<dbReference type="Pfam" id="PF00027">
    <property type="entry name" value="cNMP_binding"/>
    <property type="match status" value="1"/>
</dbReference>
<keyword evidence="16" id="KW-1185">Reference proteome</keyword>
<dbReference type="PANTHER" id="PTHR43310:SF4">
    <property type="entry name" value="AFR304WP"/>
    <property type="match status" value="1"/>
</dbReference>
<dbReference type="PANTHER" id="PTHR43310">
    <property type="entry name" value="SULFATE TRANSPORTER YBAR-RELATED"/>
    <property type="match status" value="1"/>
</dbReference>
<keyword evidence="8 11" id="KW-1133">Transmembrane helix</keyword>
<dbReference type="Gene3D" id="3.10.20.90">
    <property type="entry name" value="Phosphatidylinositol 3-kinase Catalytic Subunit, Chain A, domain 1"/>
    <property type="match status" value="1"/>
</dbReference>
<dbReference type="Pfam" id="PF01740">
    <property type="entry name" value="STAS"/>
    <property type="match status" value="1"/>
</dbReference>
<name>A0AA36JI93_9DINO</name>
<dbReference type="SUPFAM" id="SSF52091">
    <property type="entry name" value="SpoIIaa-like"/>
    <property type="match status" value="1"/>
</dbReference>
<dbReference type="InterPro" id="IPR002645">
    <property type="entry name" value="STAS_dom"/>
</dbReference>
<evidence type="ECO:0000313" key="15">
    <source>
        <dbReference type="EMBL" id="CAJ1406106.1"/>
    </source>
</evidence>
<evidence type="ECO:0000256" key="7">
    <source>
        <dbReference type="ARBA" id="ARBA00022737"/>
    </source>
</evidence>
<dbReference type="Gene3D" id="2.60.120.10">
    <property type="entry name" value="Jelly Rolls"/>
    <property type="match status" value="1"/>
</dbReference>
<keyword evidence="9 11" id="KW-0472">Membrane</keyword>
<dbReference type="PROSITE" id="PS50245">
    <property type="entry name" value="CAP_GLY_2"/>
    <property type="match status" value="1"/>
</dbReference>
<accession>A0AA36JI93</accession>
<dbReference type="SMART" id="SM01052">
    <property type="entry name" value="CAP_GLY"/>
    <property type="match status" value="1"/>
</dbReference>
<feature type="domain" description="Cyclic nucleotide-binding" evidence="12">
    <location>
        <begin position="642"/>
        <end position="739"/>
    </location>
</feature>
<feature type="transmembrane region" description="Helical" evidence="11">
    <location>
        <begin position="30"/>
        <end position="54"/>
    </location>
</feature>
<dbReference type="EMBL" id="CAUJNA010003616">
    <property type="protein sequence ID" value="CAJ1406106.1"/>
    <property type="molecule type" value="Genomic_DNA"/>
</dbReference>
<dbReference type="InterPro" id="IPR036859">
    <property type="entry name" value="CAP-Gly_dom_sf"/>
</dbReference>
<evidence type="ECO:0000259" key="12">
    <source>
        <dbReference type="PROSITE" id="PS50042"/>
    </source>
</evidence>
<evidence type="ECO:0000256" key="8">
    <source>
        <dbReference type="ARBA" id="ARBA00022989"/>
    </source>
</evidence>
<keyword evidence="4" id="KW-0963">Cytoplasm</keyword>
<dbReference type="Proteomes" id="UP001178507">
    <property type="component" value="Unassembled WGS sequence"/>
</dbReference>
<feature type="transmembrane region" description="Helical" evidence="11">
    <location>
        <begin position="161"/>
        <end position="189"/>
    </location>
</feature>
<keyword evidence="6 11" id="KW-0812">Transmembrane</keyword>
<evidence type="ECO:0000256" key="3">
    <source>
        <dbReference type="ARBA" id="ARBA00006286"/>
    </source>
</evidence>
<dbReference type="GO" id="GO:0005737">
    <property type="term" value="C:cytoplasm"/>
    <property type="evidence" value="ECO:0007669"/>
    <property type="project" value="UniProtKB-SubCell"/>
</dbReference>
<dbReference type="PROSITE" id="PS50042">
    <property type="entry name" value="CNMP_BINDING_3"/>
    <property type="match status" value="1"/>
</dbReference>
<evidence type="ECO:0000256" key="5">
    <source>
        <dbReference type="ARBA" id="ARBA00022614"/>
    </source>
</evidence>
<evidence type="ECO:0000256" key="6">
    <source>
        <dbReference type="ARBA" id="ARBA00022692"/>
    </source>
</evidence>
<protein>
    <submittedName>
        <fullName evidence="15">Uncharacterized protein</fullName>
    </submittedName>
</protein>
<dbReference type="InterPro" id="IPR011547">
    <property type="entry name" value="SLC26A/SulP_dom"/>
</dbReference>
<dbReference type="InterPro" id="IPR000938">
    <property type="entry name" value="CAP-Gly_domain"/>
</dbReference>
<keyword evidence="5" id="KW-0433">Leucine-rich repeat</keyword>
<dbReference type="CDD" id="cd00038">
    <property type="entry name" value="CAP_ED"/>
    <property type="match status" value="1"/>
</dbReference>
<feature type="transmembrane region" description="Helical" evidence="11">
    <location>
        <begin position="334"/>
        <end position="355"/>
    </location>
</feature>
<dbReference type="InterPro" id="IPR018490">
    <property type="entry name" value="cNMP-bd_dom_sf"/>
</dbReference>
<evidence type="ECO:0000256" key="2">
    <source>
        <dbReference type="ARBA" id="ARBA00004496"/>
    </source>
</evidence>
<comment type="similarity">
    <text evidence="3">Belongs to the TBCE family.</text>
</comment>
<comment type="caution">
    <text evidence="15">The sequence shown here is derived from an EMBL/GenBank/DDBJ whole genome shotgun (WGS) entry which is preliminary data.</text>
</comment>
<organism evidence="15 16">
    <name type="scientific">Effrenium voratum</name>
    <dbReference type="NCBI Taxonomy" id="2562239"/>
    <lineage>
        <taxon>Eukaryota</taxon>
        <taxon>Sar</taxon>
        <taxon>Alveolata</taxon>
        <taxon>Dinophyceae</taxon>
        <taxon>Suessiales</taxon>
        <taxon>Symbiodiniaceae</taxon>
        <taxon>Effrenium</taxon>
    </lineage>
</organism>
<dbReference type="InterPro" id="IPR052706">
    <property type="entry name" value="Membrane-Transporter-like"/>
</dbReference>